<dbReference type="Pfam" id="PF00096">
    <property type="entry name" value="zf-C2H2"/>
    <property type="match status" value="1"/>
</dbReference>
<dbReference type="Proteomes" id="UP000728032">
    <property type="component" value="Unassembled WGS sequence"/>
</dbReference>
<feature type="domain" description="C2H2-type" evidence="12">
    <location>
        <begin position="195"/>
        <end position="223"/>
    </location>
</feature>
<dbReference type="SUPFAM" id="SSF57667">
    <property type="entry name" value="beta-beta-alpha zinc fingers"/>
    <property type="match status" value="4"/>
</dbReference>
<keyword evidence="2" id="KW-0479">Metal-binding</keyword>
<evidence type="ECO:0000256" key="7">
    <source>
        <dbReference type="ARBA" id="ARBA00023125"/>
    </source>
</evidence>
<name>A0A7R9QCN2_9ACAR</name>
<keyword evidence="3" id="KW-0677">Repeat</keyword>
<dbReference type="FunFam" id="3.30.160.60:FF:000322">
    <property type="entry name" value="GDNF-inducible zinc finger protein 1"/>
    <property type="match status" value="1"/>
</dbReference>
<dbReference type="GO" id="GO:0005634">
    <property type="term" value="C:nucleus"/>
    <property type="evidence" value="ECO:0007669"/>
    <property type="project" value="UniProtKB-SubCell"/>
</dbReference>
<proteinExistence type="predicted"/>
<feature type="domain" description="C2H2-type" evidence="12">
    <location>
        <begin position="407"/>
        <end position="436"/>
    </location>
</feature>
<feature type="domain" description="C2H2-type" evidence="12">
    <location>
        <begin position="98"/>
        <end position="129"/>
    </location>
</feature>
<keyword evidence="8" id="KW-0804">Transcription</keyword>
<reference evidence="13" key="1">
    <citation type="submission" date="2020-11" db="EMBL/GenBank/DDBJ databases">
        <authorList>
            <person name="Tran Van P."/>
        </authorList>
    </citation>
    <scope>NUCLEOTIDE SEQUENCE</scope>
</reference>
<dbReference type="Pfam" id="PF13912">
    <property type="entry name" value="zf-C2H2_6"/>
    <property type="match status" value="2"/>
</dbReference>
<feature type="domain" description="C2H2-type" evidence="12">
    <location>
        <begin position="345"/>
        <end position="371"/>
    </location>
</feature>
<keyword evidence="9" id="KW-0539">Nucleus</keyword>
<evidence type="ECO:0000256" key="11">
    <source>
        <dbReference type="SAM" id="MobiDB-lite"/>
    </source>
</evidence>
<dbReference type="PANTHER" id="PTHR46179:SF13">
    <property type="entry name" value="C2H2-TYPE DOMAIN-CONTAINING PROTEIN"/>
    <property type="match status" value="1"/>
</dbReference>
<evidence type="ECO:0000256" key="1">
    <source>
        <dbReference type="ARBA" id="ARBA00004123"/>
    </source>
</evidence>
<dbReference type="GO" id="GO:0003677">
    <property type="term" value="F:DNA binding"/>
    <property type="evidence" value="ECO:0007669"/>
    <property type="project" value="UniProtKB-KW"/>
</dbReference>
<dbReference type="SMART" id="SM00355">
    <property type="entry name" value="ZnF_C2H2"/>
    <property type="match status" value="13"/>
</dbReference>
<dbReference type="PROSITE" id="PS50157">
    <property type="entry name" value="ZINC_FINGER_C2H2_2"/>
    <property type="match status" value="10"/>
</dbReference>
<keyword evidence="5" id="KW-0862">Zinc</keyword>
<comment type="subcellular location">
    <subcellularLocation>
        <location evidence="1">Nucleus</location>
    </subcellularLocation>
</comment>
<dbReference type="GO" id="GO:0008270">
    <property type="term" value="F:zinc ion binding"/>
    <property type="evidence" value="ECO:0007669"/>
    <property type="project" value="UniProtKB-KW"/>
</dbReference>
<evidence type="ECO:0000256" key="2">
    <source>
        <dbReference type="ARBA" id="ARBA00022723"/>
    </source>
</evidence>
<sequence>DGCTAHFGPKRKLSLHSKSGIHLSGEPYRCPRRLCGFETIFRLELRQHLADHSREETAANVPKMGGKYRCAYEGCGRVFREMGSLREHRKARHLGKRFFCDHPNCSAHYSSSQALVDHQKAGAHVLGQPFSCQFKDCAFRTPDRKALVRHLGDHKGTDRLLPNRPYACDWKGCALRFTSRDQLAQHKRHHLTLTYRCDECRREFPKEQLLKFHKMSRHRSDYRCDWEGCEYRTGYRSVLRLHQRKHSEPTKREFKCRVPGCHKTCHSNTQVMTHQLRTHPHLFPDIPFLHCPQKDCEFKSKHKSAFAIHERSHTKPFHCSECEKRFGTKKSLTDHSRTHNESLKYRCDWHGCNDSFTTHDAMRDHINTHTGAVVYRCEWPGCEKEFIHRTSLIHHRRRHKLSEKVDYRCHWPECEYSTKDSRNLKTHIDRHNGVVKDSRRSRKTIKTEESVKT</sequence>
<feature type="region of interest" description="Disordered" evidence="11">
    <location>
        <begin position="434"/>
        <end position="453"/>
    </location>
</feature>
<dbReference type="EMBL" id="OC915499">
    <property type="protein sequence ID" value="CAD7640709.1"/>
    <property type="molecule type" value="Genomic_DNA"/>
</dbReference>
<evidence type="ECO:0000256" key="10">
    <source>
        <dbReference type="PROSITE-ProRule" id="PRU00042"/>
    </source>
</evidence>
<feature type="non-terminal residue" evidence="13">
    <location>
        <position position="1"/>
    </location>
</feature>
<dbReference type="EMBL" id="CAJPVJ010000674">
    <property type="protein sequence ID" value="CAG2163120.1"/>
    <property type="molecule type" value="Genomic_DNA"/>
</dbReference>
<evidence type="ECO:0000256" key="5">
    <source>
        <dbReference type="ARBA" id="ARBA00022833"/>
    </source>
</evidence>
<gene>
    <name evidence="13" type="ORF">ONB1V03_LOCUS2704</name>
</gene>
<feature type="domain" description="C2H2-type" evidence="12">
    <location>
        <begin position="166"/>
        <end position="190"/>
    </location>
</feature>
<dbReference type="GO" id="GO:0006357">
    <property type="term" value="P:regulation of transcription by RNA polymerase II"/>
    <property type="evidence" value="ECO:0007669"/>
    <property type="project" value="TreeGrafter"/>
</dbReference>
<evidence type="ECO:0000256" key="3">
    <source>
        <dbReference type="ARBA" id="ARBA00022737"/>
    </source>
</evidence>
<feature type="domain" description="C2H2-type" evidence="12">
    <location>
        <begin position="68"/>
        <end position="98"/>
    </location>
</feature>
<dbReference type="PANTHER" id="PTHR46179">
    <property type="entry name" value="ZINC FINGER PROTEIN"/>
    <property type="match status" value="1"/>
</dbReference>
<evidence type="ECO:0000256" key="4">
    <source>
        <dbReference type="ARBA" id="ARBA00022771"/>
    </source>
</evidence>
<protein>
    <recommendedName>
        <fullName evidence="12">C2H2-type domain-containing protein</fullName>
    </recommendedName>
</protein>
<evidence type="ECO:0000259" key="12">
    <source>
        <dbReference type="PROSITE" id="PS50157"/>
    </source>
</evidence>
<evidence type="ECO:0000313" key="14">
    <source>
        <dbReference type="Proteomes" id="UP000728032"/>
    </source>
</evidence>
<dbReference type="OrthoDB" id="338531at2759"/>
<dbReference type="InterPro" id="IPR036236">
    <property type="entry name" value="Znf_C2H2_sf"/>
</dbReference>
<feature type="domain" description="C2H2-type" evidence="12">
    <location>
        <begin position="28"/>
        <end position="57"/>
    </location>
</feature>
<evidence type="ECO:0000313" key="13">
    <source>
        <dbReference type="EMBL" id="CAD7640709.1"/>
    </source>
</evidence>
<evidence type="ECO:0000256" key="8">
    <source>
        <dbReference type="ARBA" id="ARBA00023163"/>
    </source>
</evidence>
<feature type="domain" description="C2H2-type" evidence="12">
    <location>
        <begin position="222"/>
        <end position="251"/>
    </location>
</feature>
<dbReference type="InterPro" id="IPR051061">
    <property type="entry name" value="Zinc_finger_trans_reg"/>
</dbReference>
<accession>A0A7R9QCN2</accession>
<dbReference type="Gene3D" id="3.30.160.60">
    <property type="entry name" value="Classic Zinc Finger"/>
    <property type="match status" value="5"/>
</dbReference>
<keyword evidence="7" id="KW-0238">DNA-binding</keyword>
<feature type="domain" description="C2H2-type" evidence="12">
    <location>
        <begin position="317"/>
        <end position="344"/>
    </location>
</feature>
<dbReference type="PROSITE" id="PS00028">
    <property type="entry name" value="ZINC_FINGER_C2H2_1"/>
    <property type="match status" value="8"/>
</dbReference>
<feature type="domain" description="C2H2-type" evidence="12">
    <location>
        <begin position="375"/>
        <end position="404"/>
    </location>
</feature>
<keyword evidence="4 10" id="KW-0863">Zinc-finger</keyword>
<evidence type="ECO:0000256" key="6">
    <source>
        <dbReference type="ARBA" id="ARBA00023015"/>
    </source>
</evidence>
<evidence type="ECO:0000256" key="9">
    <source>
        <dbReference type="ARBA" id="ARBA00023242"/>
    </source>
</evidence>
<dbReference type="AlphaFoldDB" id="A0A7R9QCN2"/>
<dbReference type="InterPro" id="IPR013087">
    <property type="entry name" value="Znf_C2H2_type"/>
</dbReference>
<keyword evidence="14" id="KW-1185">Reference proteome</keyword>
<organism evidence="13">
    <name type="scientific">Oppiella nova</name>
    <dbReference type="NCBI Taxonomy" id="334625"/>
    <lineage>
        <taxon>Eukaryota</taxon>
        <taxon>Metazoa</taxon>
        <taxon>Ecdysozoa</taxon>
        <taxon>Arthropoda</taxon>
        <taxon>Chelicerata</taxon>
        <taxon>Arachnida</taxon>
        <taxon>Acari</taxon>
        <taxon>Acariformes</taxon>
        <taxon>Sarcoptiformes</taxon>
        <taxon>Oribatida</taxon>
        <taxon>Brachypylina</taxon>
        <taxon>Oppioidea</taxon>
        <taxon>Oppiidae</taxon>
        <taxon>Oppiella</taxon>
    </lineage>
</organism>
<keyword evidence="6" id="KW-0805">Transcription regulation</keyword>